<evidence type="ECO:0000256" key="1">
    <source>
        <dbReference type="SAM" id="MobiDB-lite"/>
    </source>
</evidence>
<dbReference type="PANTHER" id="PTHR36332:SF1">
    <property type="entry name" value="STRESS RESPONSE PROTEIN"/>
    <property type="match status" value="1"/>
</dbReference>
<dbReference type="EMBL" id="JACTNZ010000010">
    <property type="protein sequence ID" value="KAG5528046.1"/>
    <property type="molecule type" value="Genomic_DNA"/>
</dbReference>
<dbReference type="AlphaFoldDB" id="A0AAV6IHA0"/>
<dbReference type="Proteomes" id="UP000823749">
    <property type="component" value="Chromosome 10"/>
</dbReference>
<gene>
    <name evidence="2" type="ORF">RHGRI_028847</name>
</gene>
<accession>A0AAV6IHA0</accession>
<proteinExistence type="predicted"/>
<comment type="caution">
    <text evidence="2">The sequence shown here is derived from an EMBL/GenBank/DDBJ whole genome shotgun (WGS) entry which is preliminary data.</text>
</comment>
<sequence>MQKIKPIEYVGPPMGSCPSWYLDSTIINILVAQHIQSTNINIDTGYFSKALESNGSYVSHQVQRHAHSEILLNKGRLRLIRNSDGEAEGEVNAGAERRARIAAAALVPANSRKEKEVRQKRRNRLKKKKGEDANLDKASLSAKHPAKKRLKASDKYVDLGCRIKKQNMDIVCGFCVCC</sequence>
<evidence type="ECO:0000313" key="2">
    <source>
        <dbReference type="EMBL" id="KAG5528046.1"/>
    </source>
</evidence>
<dbReference type="PANTHER" id="PTHR36332">
    <property type="entry name" value="STRESS RESPONSE PROTEIN"/>
    <property type="match status" value="1"/>
</dbReference>
<evidence type="ECO:0000313" key="3">
    <source>
        <dbReference type="Proteomes" id="UP000823749"/>
    </source>
</evidence>
<organism evidence="2 3">
    <name type="scientific">Rhododendron griersonianum</name>
    <dbReference type="NCBI Taxonomy" id="479676"/>
    <lineage>
        <taxon>Eukaryota</taxon>
        <taxon>Viridiplantae</taxon>
        <taxon>Streptophyta</taxon>
        <taxon>Embryophyta</taxon>
        <taxon>Tracheophyta</taxon>
        <taxon>Spermatophyta</taxon>
        <taxon>Magnoliopsida</taxon>
        <taxon>eudicotyledons</taxon>
        <taxon>Gunneridae</taxon>
        <taxon>Pentapetalae</taxon>
        <taxon>asterids</taxon>
        <taxon>Ericales</taxon>
        <taxon>Ericaceae</taxon>
        <taxon>Ericoideae</taxon>
        <taxon>Rhodoreae</taxon>
        <taxon>Rhododendron</taxon>
    </lineage>
</organism>
<reference evidence="2" key="1">
    <citation type="submission" date="2020-08" db="EMBL/GenBank/DDBJ databases">
        <title>Plant Genome Project.</title>
        <authorList>
            <person name="Zhang R.-G."/>
        </authorList>
    </citation>
    <scope>NUCLEOTIDE SEQUENCE</scope>
    <source>
        <strain evidence="2">WSP0</strain>
        <tissue evidence="2">Leaf</tissue>
    </source>
</reference>
<feature type="region of interest" description="Disordered" evidence="1">
    <location>
        <begin position="111"/>
        <end position="147"/>
    </location>
</feature>
<protein>
    <submittedName>
        <fullName evidence="2">Uncharacterized protein</fullName>
    </submittedName>
</protein>
<feature type="compositionally biased region" description="Basic residues" evidence="1">
    <location>
        <begin position="118"/>
        <end position="128"/>
    </location>
</feature>
<keyword evidence="3" id="KW-1185">Reference proteome</keyword>
<name>A0AAV6IHA0_9ERIC</name>